<feature type="compositionally biased region" description="Basic and acidic residues" evidence="1">
    <location>
        <begin position="162"/>
        <end position="176"/>
    </location>
</feature>
<organism evidence="3 4">
    <name type="scientific">Candidatus Accumulibacter meliphilus</name>
    <dbReference type="NCBI Taxonomy" id="2211374"/>
    <lineage>
        <taxon>Bacteria</taxon>
        <taxon>Pseudomonadati</taxon>
        <taxon>Pseudomonadota</taxon>
        <taxon>Betaproteobacteria</taxon>
        <taxon>Candidatus Accumulibacter</taxon>
    </lineage>
</organism>
<evidence type="ECO:0000313" key="4">
    <source>
        <dbReference type="Proteomes" id="UP000253831"/>
    </source>
</evidence>
<keyword evidence="2" id="KW-0472">Membrane</keyword>
<proteinExistence type="predicted"/>
<evidence type="ECO:0000256" key="1">
    <source>
        <dbReference type="SAM" id="MobiDB-lite"/>
    </source>
</evidence>
<feature type="region of interest" description="Disordered" evidence="1">
    <location>
        <begin position="133"/>
        <end position="176"/>
    </location>
</feature>
<evidence type="ECO:0000313" key="3">
    <source>
        <dbReference type="EMBL" id="RDE51098.1"/>
    </source>
</evidence>
<feature type="compositionally biased region" description="Basic and acidic residues" evidence="1">
    <location>
        <begin position="133"/>
        <end position="142"/>
    </location>
</feature>
<protein>
    <submittedName>
        <fullName evidence="3">ABC transporter permease</fullName>
    </submittedName>
</protein>
<dbReference type="EMBL" id="QPGA01000011">
    <property type="protein sequence ID" value="RDE51098.1"/>
    <property type="molecule type" value="Genomic_DNA"/>
</dbReference>
<reference evidence="3 4" key="1">
    <citation type="submission" date="2018-05" db="EMBL/GenBank/DDBJ databases">
        <title>Integrated omic analyses show evidence that a Ca. Accumulibacter phosphatis strain performs denitrification under micro-aerobic conditions.</title>
        <authorList>
            <person name="Camejo P.Y."/>
            <person name="Katherine M.D."/>
            <person name="Daniel N.R."/>
        </authorList>
    </citation>
    <scope>NUCLEOTIDE SEQUENCE [LARGE SCALE GENOMIC DNA]</scope>
    <source>
        <strain evidence="3">UW-LDO-IC</strain>
    </source>
</reference>
<feature type="transmembrane region" description="Helical" evidence="2">
    <location>
        <begin position="6"/>
        <end position="27"/>
    </location>
</feature>
<dbReference type="Proteomes" id="UP000253831">
    <property type="component" value="Unassembled WGS sequence"/>
</dbReference>
<keyword evidence="2" id="KW-1133">Transmembrane helix</keyword>
<feature type="transmembrane region" description="Helical" evidence="2">
    <location>
        <begin position="48"/>
        <end position="68"/>
    </location>
</feature>
<keyword evidence="2" id="KW-0812">Transmembrane</keyword>
<name>A0A369XUQ1_9PROT</name>
<sequence>MPFLPVILWSDVLIWLLFVAAGFFGWLSLRNPLWRTAWQRVGRSRAGMASATLLLVFVAVGLLDSLHYRPRLENAAGQPPSGEASQEAASDASKQPAAYAVEVLSLLDAILTPLRTQNEKTYSEPLATRAYAKESIESRDAAGELQQTRDYPRLRHGGAHLGADEAGRDADVGQRQ</sequence>
<feature type="non-terminal residue" evidence="3">
    <location>
        <position position="176"/>
    </location>
</feature>
<gene>
    <name evidence="3" type="ORF">DVS81_08125</name>
</gene>
<evidence type="ECO:0000256" key="2">
    <source>
        <dbReference type="SAM" id="Phobius"/>
    </source>
</evidence>
<comment type="caution">
    <text evidence="3">The sequence shown here is derived from an EMBL/GenBank/DDBJ whole genome shotgun (WGS) entry which is preliminary data.</text>
</comment>
<dbReference type="AlphaFoldDB" id="A0A369XUQ1"/>
<feature type="region of interest" description="Disordered" evidence="1">
    <location>
        <begin position="74"/>
        <end position="93"/>
    </location>
</feature>
<accession>A0A369XUQ1</accession>